<evidence type="ECO:0008006" key="4">
    <source>
        <dbReference type="Google" id="ProtNLM"/>
    </source>
</evidence>
<keyword evidence="1" id="KW-0732">Signal</keyword>
<accession>A0A370TIY3</accession>
<feature type="chain" id="PRO_5016571655" description="Peptidase A1 domain-containing protein" evidence="1">
    <location>
        <begin position="16"/>
        <end position="136"/>
    </location>
</feature>
<evidence type="ECO:0000313" key="2">
    <source>
        <dbReference type="EMBL" id="RDL35302.1"/>
    </source>
</evidence>
<dbReference type="OrthoDB" id="3915838at2759"/>
<sequence length="136" mass="14761">MFSFLILSLAALTTALPTTDVLPRAASKPYQLRGVQAPIFHLYLQSLPSNQSEPVMGPEATSEYLYAVPFNIPPSNHTLYDIGTTIQSTNTSMYLNIGTSSASYKPLFFDKTSSTTAWALEGDTIITSQGSSYGRP</sequence>
<evidence type="ECO:0000313" key="3">
    <source>
        <dbReference type="Proteomes" id="UP000254866"/>
    </source>
</evidence>
<name>A0A370TIY3_9HELO</name>
<dbReference type="RefSeq" id="XP_031868125.1">
    <property type="nucleotide sequence ID" value="XM_032015856.1"/>
</dbReference>
<gene>
    <name evidence="2" type="ORF">BP5553_07233</name>
</gene>
<dbReference type="GeneID" id="43600082"/>
<protein>
    <recommendedName>
        <fullName evidence="4">Peptidase A1 domain-containing protein</fullName>
    </recommendedName>
</protein>
<reference evidence="2 3" key="1">
    <citation type="journal article" date="2018" name="IMA Fungus">
        <title>IMA Genome-F 9: Draft genome sequence of Annulohypoxylon stygium, Aspergillus mulundensis, Berkeleyomyces basicola (syn. Thielaviopsis basicola), Ceratocystis smalleyi, two Cercospora beticola strains, Coleophoma cylindrospora, Fusarium fracticaudum, Phialophora cf. hyalina, and Morchella septimelata.</title>
        <authorList>
            <person name="Wingfield B.D."/>
            <person name="Bills G.F."/>
            <person name="Dong Y."/>
            <person name="Huang W."/>
            <person name="Nel W.J."/>
            <person name="Swalarsk-Parry B.S."/>
            <person name="Vaghefi N."/>
            <person name="Wilken P.M."/>
            <person name="An Z."/>
            <person name="de Beer Z.W."/>
            <person name="De Vos L."/>
            <person name="Chen L."/>
            <person name="Duong T.A."/>
            <person name="Gao Y."/>
            <person name="Hammerbacher A."/>
            <person name="Kikkert J.R."/>
            <person name="Li Y."/>
            <person name="Li H."/>
            <person name="Li K."/>
            <person name="Li Q."/>
            <person name="Liu X."/>
            <person name="Ma X."/>
            <person name="Naidoo K."/>
            <person name="Pethybridge S.J."/>
            <person name="Sun J."/>
            <person name="Steenkamp E.T."/>
            <person name="van der Nest M.A."/>
            <person name="van Wyk S."/>
            <person name="Wingfield M.J."/>
            <person name="Xiong C."/>
            <person name="Yue Q."/>
            <person name="Zhang X."/>
        </authorList>
    </citation>
    <scope>NUCLEOTIDE SEQUENCE [LARGE SCALE GENOMIC DNA]</scope>
    <source>
        <strain evidence="2 3">BP 5553</strain>
    </source>
</reference>
<proteinExistence type="predicted"/>
<organism evidence="2 3">
    <name type="scientific">Venustampulla echinocandica</name>
    <dbReference type="NCBI Taxonomy" id="2656787"/>
    <lineage>
        <taxon>Eukaryota</taxon>
        <taxon>Fungi</taxon>
        <taxon>Dikarya</taxon>
        <taxon>Ascomycota</taxon>
        <taxon>Pezizomycotina</taxon>
        <taxon>Leotiomycetes</taxon>
        <taxon>Helotiales</taxon>
        <taxon>Pleuroascaceae</taxon>
        <taxon>Venustampulla</taxon>
    </lineage>
</organism>
<evidence type="ECO:0000256" key="1">
    <source>
        <dbReference type="SAM" id="SignalP"/>
    </source>
</evidence>
<keyword evidence="3" id="KW-1185">Reference proteome</keyword>
<comment type="caution">
    <text evidence="2">The sequence shown here is derived from an EMBL/GenBank/DDBJ whole genome shotgun (WGS) entry which is preliminary data.</text>
</comment>
<dbReference type="Proteomes" id="UP000254866">
    <property type="component" value="Unassembled WGS sequence"/>
</dbReference>
<feature type="signal peptide" evidence="1">
    <location>
        <begin position="1"/>
        <end position="15"/>
    </location>
</feature>
<dbReference type="EMBL" id="NPIC01000006">
    <property type="protein sequence ID" value="RDL35302.1"/>
    <property type="molecule type" value="Genomic_DNA"/>
</dbReference>
<dbReference type="AlphaFoldDB" id="A0A370TIY3"/>